<sequence length="107" mass="11299">MRHMTDGTEMETLSQATTRLSKAGYVENYTARDGHLACGKCGASYDPATVTIDEIVRFEGQSNPDDEAVAYAIDAGCGHRGLYVSAYGPDATADDIAVVAALPDARP</sequence>
<organism evidence="1 2">
    <name type="scientific">Ilumatobacter coccineus (strain NBRC 103263 / KCTC 29153 / YM16-304)</name>
    <dbReference type="NCBI Taxonomy" id="1313172"/>
    <lineage>
        <taxon>Bacteria</taxon>
        <taxon>Bacillati</taxon>
        <taxon>Actinomycetota</taxon>
        <taxon>Acidimicrobiia</taxon>
        <taxon>Acidimicrobiales</taxon>
        <taxon>Ilumatobacteraceae</taxon>
        <taxon>Ilumatobacter</taxon>
    </lineage>
</organism>
<protein>
    <recommendedName>
        <fullName evidence="3">Phosphoribosylpyrophosphate synthetase</fullName>
    </recommendedName>
</protein>
<dbReference type="Proteomes" id="UP000011863">
    <property type="component" value="Chromosome"/>
</dbReference>
<gene>
    <name evidence="1" type="ORF">YM304_06060</name>
</gene>
<dbReference type="AlphaFoldDB" id="A0A6C7E217"/>
<dbReference type="KEGG" id="aym:YM304_06060"/>
<dbReference type="EMBL" id="AP012057">
    <property type="protein sequence ID" value="BAN00920.1"/>
    <property type="molecule type" value="Genomic_DNA"/>
</dbReference>
<name>A0A6C7E217_ILUCY</name>
<evidence type="ECO:0000313" key="1">
    <source>
        <dbReference type="EMBL" id="BAN00920.1"/>
    </source>
</evidence>
<evidence type="ECO:0000313" key="2">
    <source>
        <dbReference type="Proteomes" id="UP000011863"/>
    </source>
</evidence>
<proteinExistence type="predicted"/>
<accession>A0A6C7E217</accession>
<evidence type="ECO:0008006" key="3">
    <source>
        <dbReference type="Google" id="ProtNLM"/>
    </source>
</evidence>
<keyword evidence="2" id="KW-1185">Reference proteome</keyword>
<reference evidence="1 2" key="1">
    <citation type="journal article" date="2013" name="Int. J. Syst. Evol. Microbiol.">
        <title>Ilumatobacter nonamiense sp. nov. and Ilumatobacter coccineum sp. nov., isolated from seashore sand.</title>
        <authorList>
            <person name="Matsumoto A."/>
            <person name="Kasai H."/>
            <person name="Matsuo Y."/>
            <person name="Shizuri Y."/>
            <person name="Ichikawa N."/>
            <person name="Fujita N."/>
            <person name="Omura S."/>
            <person name="Takahashi Y."/>
        </authorList>
    </citation>
    <scope>NUCLEOTIDE SEQUENCE [LARGE SCALE GENOMIC DNA]</scope>
    <source>
        <strain evidence="2">NBRC 103263 / KCTC 29153 / YM16-304</strain>
    </source>
</reference>